<keyword evidence="1" id="KW-0694">RNA-binding</keyword>
<dbReference type="Pfam" id="PF00013">
    <property type="entry name" value="KH_1"/>
    <property type="match status" value="1"/>
</dbReference>
<dbReference type="SUPFAM" id="SSF54791">
    <property type="entry name" value="Eukaryotic type KH-domain (KH-domain type I)"/>
    <property type="match status" value="1"/>
</dbReference>
<dbReference type="InterPro" id="IPR004088">
    <property type="entry name" value="KH_dom_type_1"/>
</dbReference>
<feature type="compositionally biased region" description="Polar residues" evidence="2">
    <location>
        <begin position="868"/>
        <end position="877"/>
    </location>
</feature>
<feature type="region of interest" description="Disordered" evidence="2">
    <location>
        <begin position="804"/>
        <end position="845"/>
    </location>
</feature>
<keyword evidence="5" id="KW-1185">Reference proteome</keyword>
<protein>
    <submittedName>
        <fullName evidence="4">Unnamed protein product</fullName>
    </submittedName>
</protein>
<evidence type="ECO:0000313" key="4">
    <source>
        <dbReference type="EMBL" id="GME72494.1"/>
    </source>
</evidence>
<evidence type="ECO:0000256" key="2">
    <source>
        <dbReference type="SAM" id="MobiDB-lite"/>
    </source>
</evidence>
<dbReference type="AlphaFoldDB" id="A0A9W6WHH0"/>
<accession>A0A9W6WHH0</accession>
<feature type="compositionally biased region" description="Low complexity" evidence="2">
    <location>
        <begin position="830"/>
        <end position="845"/>
    </location>
</feature>
<proteinExistence type="predicted"/>
<feature type="region of interest" description="Disordered" evidence="2">
    <location>
        <begin position="868"/>
        <end position="902"/>
    </location>
</feature>
<comment type="caution">
    <text evidence="4">The sequence shown here is derived from an EMBL/GenBank/DDBJ whole genome shotgun (WGS) entry which is preliminary data.</text>
</comment>
<gene>
    <name evidence="4" type="ORF">Cboi02_000363000</name>
</gene>
<feature type="domain" description="K Homology" evidence="3">
    <location>
        <begin position="354"/>
        <end position="460"/>
    </location>
</feature>
<reference evidence="4" key="1">
    <citation type="submission" date="2023-04" db="EMBL/GenBank/DDBJ databases">
        <title>Candida boidinii NBRC 10035.</title>
        <authorList>
            <person name="Ichikawa N."/>
            <person name="Sato H."/>
            <person name="Tonouchi N."/>
        </authorList>
    </citation>
    <scope>NUCLEOTIDE SEQUENCE</scope>
    <source>
        <strain evidence="4">NBRC 10035</strain>
    </source>
</reference>
<feature type="domain" description="K Homology" evidence="3">
    <location>
        <begin position="4"/>
        <end position="115"/>
    </location>
</feature>
<feature type="compositionally biased region" description="Low complexity" evidence="2">
    <location>
        <begin position="804"/>
        <end position="816"/>
    </location>
</feature>
<feature type="compositionally biased region" description="Polar residues" evidence="2">
    <location>
        <begin position="817"/>
        <end position="829"/>
    </location>
</feature>
<dbReference type="PROSITE" id="PS50084">
    <property type="entry name" value="KH_TYPE_1"/>
    <property type="match status" value="1"/>
</dbReference>
<dbReference type="InterPro" id="IPR036612">
    <property type="entry name" value="KH_dom_type_1_sf"/>
</dbReference>
<organism evidence="4 5">
    <name type="scientific">Candida boidinii</name>
    <name type="common">Yeast</name>
    <dbReference type="NCBI Taxonomy" id="5477"/>
    <lineage>
        <taxon>Eukaryota</taxon>
        <taxon>Fungi</taxon>
        <taxon>Dikarya</taxon>
        <taxon>Ascomycota</taxon>
        <taxon>Saccharomycotina</taxon>
        <taxon>Pichiomycetes</taxon>
        <taxon>Pichiales</taxon>
        <taxon>Pichiaceae</taxon>
        <taxon>Ogataea</taxon>
        <taxon>Ogataea/Candida clade</taxon>
    </lineage>
</organism>
<dbReference type="Proteomes" id="UP001165120">
    <property type="component" value="Unassembled WGS sequence"/>
</dbReference>
<sequence>MNPLSFCDYLEIDHLSLLPLIGGTKFSNFKQIIKQTNCHLYLPNLLPQLYSNDDTNISSFFDNNFLSPDNKENNDFTNNNNNNTNFHLNIKPKIYITGIRSMIILTKKLINDIIENISKTPFIKKLSILSIKRESLILFNNNHEFIKNIIYNTGCFIKFENLGYVNKIGSKDQMINNNITDLNEYISFQGNSIEDVENCIEKFMELLTEFYTTKITLNFLNHDIDLNKLISFIDSLSFNSNTIINLITINNSNYIFQIIGKSENIKNAINILTSFQSIVNNNLISEQISYQIELPNFEKDFIAGKKNGKIIKIMNMSSVNIKILPFNDYSLIIKINCNNLIDSILGLGLFEDELPKILTFNVPESFHRQIIGVGGQTIQTIMRKFNVFIKFSNSFELNENSNNDENANNNSNNNNHSQQLLNYSNFQQSFIRKNNVVIKCPSKNKDQIILAKLELERLVDKVIKLNYNCSKVKLLNSQWKLLTNGLSNLEYYINKKKPTNFITELEKYTNTFIKFPLIDDIEFNQLFINLEIFGVDNNSKNCCNELHKLLPYEYKISIDLNDIKTNEKMIKISKFLKNFKNILDDNVNDKIENDEISINFLNNIIIPLKLMYNVELLIDEDNSNIRLFYFTDSFDKFDKSDNITTANINNEESQNEPILNLISSKVLTLVEQTKFIENSKDFQFMINTLTEFLNSNGVNIKFQSVCEPTFIVEHLHKNNETTDKDFNNNGIESVNNNNSGNNNRLLHFKQTGNYNNNINGQFNNANHHHLQNNPIVSSHIKNYSLSGLINSAIFSNNLNMNSVNDDNNSNNNKNNNLQFPNLQSQNLDRSSLSTSSSSNSATAGTGISSATSIGSYQFPLLTQQNQQINNGYNSFPQNFEFDQYSNNKSNNNNDNNNRNYSNQTQNLHHEQQFQQPPIQLQTQQNNIFWSETHN</sequence>
<evidence type="ECO:0000256" key="1">
    <source>
        <dbReference type="PROSITE-ProRule" id="PRU00117"/>
    </source>
</evidence>
<dbReference type="InterPro" id="IPR004087">
    <property type="entry name" value="KH_dom"/>
</dbReference>
<evidence type="ECO:0000313" key="5">
    <source>
        <dbReference type="Proteomes" id="UP001165120"/>
    </source>
</evidence>
<dbReference type="GO" id="GO:0003723">
    <property type="term" value="F:RNA binding"/>
    <property type="evidence" value="ECO:0007669"/>
    <property type="project" value="UniProtKB-UniRule"/>
</dbReference>
<dbReference type="EMBL" id="BSXN01001293">
    <property type="protein sequence ID" value="GME72494.1"/>
    <property type="molecule type" value="Genomic_DNA"/>
</dbReference>
<name>A0A9W6WHH0_CANBO</name>
<dbReference type="SMART" id="SM00322">
    <property type="entry name" value="KH"/>
    <property type="match status" value="2"/>
</dbReference>
<dbReference type="Gene3D" id="3.30.1370.10">
    <property type="entry name" value="K Homology domain, type 1"/>
    <property type="match status" value="1"/>
</dbReference>
<evidence type="ECO:0000259" key="3">
    <source>
        <dbReference type="SMART" id="SM00322"/>
    </source>
</evidence>
<feature type="compositionally biased region" description="Low complexity" evidence="2">
    <location>
        <begin position="883"/>
        <end position="902"/>
    </location>
</feature>